<dbReference type="GO" id="GO:0030435">
    <property type="term" value="P:sporulation resulting in formation of a cellular spore"/>
    <property type="evidence" value="ECO:0007669"/>
    <property type="project" value="InterPro"/>
</dbReference>
<sequence length="462" mass="49184">MLRTLRVPFAVLIFLFILLPSFRADAGMVSVGLSIGQSAVRISSASVMTAADGAGKRHSIGSSAEFRAAGAGTVSAGNRSFRLPVTISGKAPLSFNGRRYRGTFRIISSGSGITLVNVLDLEEYLRGVLKMEINPAWPMEAVKAQAIVSRTYALRSMRQNNGKNGFDLRDSVLSQVYRGINAEDKRADQAISATRGIVVFHGGNLAFTPFHSDSGGATADVTAVWGGSMPYLRGVNEPYPPSSPNAQWEVHLSAAQVEDALRQAGADVGPLRDLRIGETDAFGRANTLVAVGARGTQTVKSHAFRMAAGSTVIKSTSFTITSRGGAPTPSMPLPLPSRTPPPAAGGGKDVPTSNTPMSAAEERQLTALTEQGVFNAEELMDMLLNPEKRKGYLIRALRTRRPETPSQPSVPSSPSGGFVFRGKGWGHGVGLSQWGAKTLAEKGWDHKKIIQFYFPGVTLGKM</sequence>
<evidence type="ECO:0000313" key="4">
    <source>
        <dbReference type="Proteomes" id="UP000295066"/>
    </source>
</evidence>
<dbReference type="PANTHER" id="PTHR30032">
    <property type="entry name" value="N-ACETYLMURAMOYL-L-ALANINE AMIDASE-RELATED"/>
    <property type="match status" value="1"/>
</dbReference>
<dbReference type="InterPro" id="IPR013486">
    <property type="entry name" value="SpoIID/LytB"/>
</dbReference>
<keyword evidence="4" id="KW-1185">Reference proteome</keyword>
<proteinExistence type="predicted"/>
<dbReference type="NCBIfam" id="TIGR02669">
    <property type="entry name" value="SpoIID_LytB"/>
    <property type="match status" value="1"/>
</dbReference>
<evidence type="ECO:0000256" key="1">
    <source>
        <dbReference type="SAM" id="MobiDB-lite"/>
    </source>
</evidence>
<dbReference type="RefSeq" id="WP_133958975.1">
    <property type="nucleotide sequence ID" value="NZ_SORI01000024.1"/>
</dbReference>
<dbReference type="OrthoDB" id="9794671at2"/>
<dbReference type="InterPro" id="IPR051922">
    <property type="entry name" value="Bact_Sporulation_Assoc"/>
</dbReference>
<dbReference type="EMBL" id="SORI01000024">
    <property type="protein sequence ID" value="TDY55380.1"/>
    <property type="molecule type" value="Genomic_DNA"/>
</dbReference>
<evidence type="ECO:0000313" key="3">
    <source>
        <dbReference type="EMBL" id="TDY55380.1"/>
    </source>
</evidence>
<protein>
    <submittedName>
        <fullName evidence="3">Stage II sporulation protein D</fullName>
    </submittedName>
</protein>
<evidence type="ECO:0000259" key="2">
    <source>
        <dbReference type="Pfam" id="PF08486"/>
    </source>
</evidence>
<feature type="region of interest" description="Disordered" evidence="1">
    <location>
        <begin position="320"/>
        <end position="358"/>
    </location>
</feature>
<reference evidence="3 4" key="1">
    <citation type="submission" date="2019-03" db="EMBL/GenBank/DDBJ databases">
        <title>Genomic Encyclopedia of Type Strains, Phase IV (KMG-IV): sequencing the most valuable type-strain genomes for metagenomic binning, comparative biology and taxonomic classification.</title>
        <authorList>
            <person name="Goeker M."/>
        </authorList>
    </citation>
    <scope>NUCLEOTIDE SEQUENCE [LARGE SCALE GENOMIC DNA]</scope>
    <source>
        <strain evidence="3 4">DSM 25964</strain>
    </source>
</reference>
<comment type="caution">
    <text evidence="3">The sequence shown here is derived from an EMBL/GenBank/DDBJ whole genome shotgun (WGS) entry which is preliminary data.</text>
</comment>
<dbReference type="Proteomes" id="UP000295066">
    <property type="component" value="Unassembled WGS sequence"/>
</dbReference>
<feature type="compositionally biased region" description="Pro residues" evidence="1">
    <location>
        <begin position="329"/>
        <end position="343"/>
    </location>
</feature>
<dbReference type="Pfam" id="PF08486">
    <property type="entry name" value="SpoIID"/>
    <property type="match status" value="1"/>
</dbReference>
<name>A0A4R8M1N7_9BACT</name>
<feature type="domain" description="Sporulation stage II protein D amidase enhancer LytB N-terminal" evidence="2">
    <location>
        <begin position="111"/>
        <end position="200"/>
    </location>
</feature>
<dbReference type="AlphaFoldDB" id="A0A4R8M1N7"/>
<dbReference type="GO" id="GO:0030288">
    <property type="term" value="C:outer membrane-bounded periplasmic space"/>
    <property type="evidence" value="ECO:0007669"/>
    <property type="project" value="TreeGrafter"/>
</dbReference>
<dbReference type="InterPro" id="IPR013693">
    <property type="entry name" value="SpoIID/LytB_N"/>
</dbReference>
<accession>A0A4R8M1N7</accession>
<gene>
    <name evidence="3" type="ORF">C8D99_12421</name>
</gene>
<organism evidence="3 4">
    <name type="scientific">Aminivibrio pyruvatiphilus</name>
    <dbReference type="NCBI Taxonomy" id="1005740"/>
    <lineage>
        <taxon>Bacteria</taxon>
        <taxon>Thermotogati</taxon>
        <taxon>Synergistota</taxon>
        <taxon>Synergistia</taxon>
        <taxon>Synergistales</taxon>
        <taxon>Aminobacteriaceae</taxon>
        <taxon>Aminivibrio</taxon>
    </lineage>
</organism>
<dbReference type="PANTHER" id="PTHR30032:SF4">
    <property type="entry name" value="AMIDASE ENHANCER"/>
    <property type="match status" value="1"/>
</dbReference>